<proteinExistence type="predicted"/>
<accession>A0A7J8EBE0</accession>
<dbReference type="Proteomes" id="UP000593571">
    <property type="component" value="Unassembled WGS sequence"/>
</dbReference>
<keyword evidence="1 2" id="KW-0812">Transmembrane</keyword>
<organism evidence="2 3">
    <name type="scientific">Rousettus aegyptiacus</name>
    <name type="common">Egyptian fruit bat</name>
    <name type="synonym">Pteropus aegyptiacus</name>
    <dbReference type="NCBI Taxonomy" id="9407"/>
    <lineage>
        <taxon>Eukaryota</taxon>
        <taxon>Metazoa</taxon>
        <taxon>Chordata</taxon>
        <taxon>Craniata</taxon>
        <taxon>Vertebrata</taxon>
        <taxon>Euteleostomi</taxon>
        <taxon>Mammalia</taxon>
        <taxon>Eutheria</taxon>
        <taxon>Laurasiatheria</taxon>
        <taxon>Chiroptera</taxon>
        <taxon>Yinpterochiroptera</taxon>
        <taxon>Pteropodoidea</taxon>
        <taxon>Pteropodidae</taxon>
        <taxon>Rousettinae</taxon>
        <taxon>Rousettus</taxon>
    </lineage>
</organism>
<comment type="caution">
    <text evidence="2">The sequence shown here is derived from an EMBL/GenBank/DDBJ whole genome shotgun (WGS) entry which is preliminary data.</text>
</comment>
<reference evidence="2 3" key="1">
    <citation type="journal article" date="2020" name="Nature">
        <title>Six reference-quality genomes reveal evolution of bat adaptations.</title>
        <authorList>
            <person name="Jebb D."/>
            <person name="Huang Z."/>
            <person name="Pippel M."/>
            <person name="Hughes G.M."/>
            <person name="Lavrichenko K."/>
            <person name="Devanna P."/>
            <person name="Winkler S."/>
            <person name="Jermiin L.S."/>
            <person name="Skirmuntt E.C."/>
            <person name="Katzourakis A."/>
            <person name="Burkitt-Gray L."/>
            <person name="Ray D.A."/>
            <person name="Sullivan K.A.M."/>
            <person name="Roscito J.G."/>
            <person name="Kirilenko B.M."/>
            <person name="Davalos L.M."/>
            <person name="Corthals A.P."/>
            <person name="Power M.L."/>
            <person name="Jones G."/>
            <person name="Ransome R.D."/>
            <person name="Dechmann D.K.N."/>
            <person name="Locatelli A.G."/>
            <person name="Puechmaille S.J."/>
            <person name="Fedrigo O."/>
            <person name="Jarvis E.D."/>
            <person name="Hiller M."/>
            <person name="Vernes S.C."/>
            <person name="Myers E.W."/>
            <person name="Teeling E.C."/>
        </authorList>
    </citation>
    <scope>NUCLEOTIDE SEQUENCE [LARGE SCALE GENOMIC DNA]</scope>
    <source>
        <strain evidence="2">MRouAeg1</strain>
        <tissue evidence="2">Muscle</tissue>
    </source>
</reference>
<dbReference type="EMBL" id="JACASE010000010">
    <property type="protein sequence ID" value="KAF6432605.1"/>
    <property type="molecule type" value="Genomic_DNA"/>
</dbReference>
<sequence length="279" mass="32252">MTKTALLKLLLAIVITFILILPDYFKTPKVKETQTRMAIFLNHSSFQNFIRICQDITNEFKMCSLCLACEFKGNIELISQEQTSKVFIMQGSMEVMANDSHSPCQHFNFTVAPTADHLEGYNVTCNIKTHTTRSPIMEEDPAKENSINQTCRIMKYPHNCIHISLHLEMDVKNFFCSMKITWYVLVILVFIFLLILTIHKILEGHRQMQKWQSHKYKPSSVLLRGSDSEKLQTLNVRVISAETTQRLPLTQVKEVLSPIPEIEVSSTVHQHDQYTRISF</sequence>
<dbReference type="Pfam" id="PF15106">
    <property type="entry name" value="TMEM156"/>
    <property type="match status" value="1"/>
</dbReference>
<feature type="transmembrane region" description="Helical" evidence="1">
    <location>
        <begin position="180"/>
        <end position="202"/>
    </location>
</feature>
<keyword evidence="1" id="KW-0472">Membrane</keyword>
<name>A0A7J8EBE0_ROUAE</name>
<keyword evidence="3" id="KW-1185">Reference proteome</keyword>
<dbReference type="PANTHER" id="PTHR14788">
    <property type="entry name" value="TRANSMEMBRANE PROTEIN 156"/>
    <property type="match status" value="1"/>
</dbReference>
<evidence type="ECO:0000256" key="1">
    <source>
        <dbReference type="SAM" id="Phobius"/>
    </source>
</evidence>
<dbReference type="AlphaFoldDB" id="A0A7J8EBE0"/>
<gene>
    <name evidence="2" type="ORF">HJG63_019399</name>
</gene>
<evidence type="ECO:0000313" key="2">
    <source>
        <dbReference type="EMBL" id="KAF6432605.1"/>
    </source>
</evidence>
<evidence type="ECO:0000313" key="3">
    <source>
        <dbReference type="Proteomes" id="UP000593571"/>
    </source>
</evidence>
<dbReference type="PANTHER" id="PTHR14788:SF5">
    <property type="entry name" value="TRANSMEMBRANE PROTEIN 156"/>
    <property type="match status" value="1"/>
</dbReference>
<feature type="transmembrane region" description="Helical" evidence="1">
    <location>
        <begin position="7"/>
        <end position="25"/>
    </location>
</feature>
<protein>
    <submittedName>
        <fullName evidence="2">Transmembrane protein 156</fullName>
    </submittedName>
</protein>
<dbReference type="InterPro" id="IPR029374">
    <property type="entry name" value="TMEM156"/>
</dbReference>
<keyword evidence="1" id="KW-1133">Transmembrane helix</keyword>